<keyword evidence="9" id="KW-0472">Membrane</keyword>
<feature type="binding site" evidence="10">
    <location>
        <position position="49"/>
    </location>
    <ligand>
        <name>FAD</name>
        <dbReference type="ChEBI" id="CHEBI:57692"/>
    </ligand>
</feature>
<dbReference type="Pfam" id="PF00175">
    <property type="entry name" value="NAD_binding_1"/>
    <property type="match status" value="2"/>
</dbReference>
<dbReference type="GO" id="GO:0005741">
    <property type="term" value="C:mitochondrial outer membrane"/>
    <property type="evidence" value="ECO:0007669"/>
    <property type="project" value="UniProtKB-SubCell"/>
</dbReference>
<evidence type="ECO:0000256" key="5">
    <source>
        <dbReference type="ARBA" id="ARBA00022787"/>
    </source>
</evidence>
<feature type="region of interest" description="Disordered" evidence="11">
    <location>
        <begin position="1"/>
        <end position="24"/>
    </location>
</feature>
<comment type="subcellular location">
    <subcellularLocation>
        <location evidence="2">Mitochondrion outer membrane</location>
    </subcellularLocation>
</comment>
<evidence type="ECO:0000256" key="3">
    <source>
        <dbReference type="ARBA" id="ARBA00022630"/>
    </source>
</evidence>
<comment type="cofactor">
    <cofactor evidence="1 10">
        <name>FAD</name>
        <dbReference type="ChEBI" id="CHEBI:57692"/>
    </cofactor>
</comment>
<keyword evidence="3 10" id="KW-0285">Flavoprotein</keyword>
<keyword evidence="5" id="KW-1000">Mitochondrion outer membrane</keyword>
<dbReference type="AlphaFoldDB" id="A0A2N9HWB8"/>
<feature type="domain" description="Flavoprotein pyridine nucleotide cytochrome reductase-like FAD-binding" evidence="13">
    <location>
        <begin position="1"/>
        <end position="31"/>
    </location>
</feature>
<keyword evidence="6 10" id="KW-0274">FAD</keyword>
<dbReference type="Gene3D" id="3.40.50.80">
    <property type="entry name" value="Nucleotide-binding domain of ferredoxin-NADP reductase (FNR) module"/>
    <property type="match status" value="1"/>
</dbReference>
<dbReference type="FunFam" id="3.40.50.80:FF:000019">
    <property type="entry name" value="NADH-cytochrome b5 reductase"/>
    <property type="match status" value="1"/>
</dbReference>
<keyword evidence="4" id="KW-0812">Transmembrane</keyword>
<dbReference type="InterPro" id="IPR039261">
    <property type="entry name" value="FNR_nucleotide-bd"/>
</dbReference>
<name>A0A2N9HWB8_FAGSY</name>
<feature type="domain" description="Oxidoreductase FAD/NAD(P)-binding" evidence="12">
    <location>
        <begin position="113"/>
        <end position="177"/>
    </location>
</feature>
<evidence type="ECO:0000259" key="12">
    <source>
        <dbReference type="Pfam" id="PF00175"/>
    </source>
</evidence>
<feature type="binding site" evidence="10">
    <location>
        <position position="7"/>
    </location>
    <ligand>
        <name>FAD</name>
        <dbReference type="ChEBI" id="CHEBI:57692"/>
    </ligand>
</feature>
<proteinExistence type="predicted"/>
<protein>
    <recommendedName>
        <fullName evidence="15">Cytochrome-b5 reductase</fullName>
    </recommendedName>
</protein>
<evidence type="ECO:0000256" key="7">
    <source>
        <dbReference type="ARBA" id="ARBA00022989"/>
    </source>
</evidence>
<feature type="domain" description="Oxidoreductase FAD/NAD(P)-binding" evidence="12">
    <location>
        <begin position="41"/>
        <end position="85"/>
    </location>
</feature>
<accession>A0A2N9HWB8</accession>
<evidence type="ECO:0000313" key="14">
    <source>
        <dbReference type="EMBL" id="SPD16004.1"/>
    </source>
</evidence>
<evidence type="ECO:0000259" key="13">
    <source>
        <dbReference type="Pfam" id="PF00970"/>
    </source>
</evidence>
<evidence type="ECO:0000256" key="4">
    <source>
        <dbReference type="ARBA" id="ARBA00022692"/>
    </source>
</evidence>
<evidence type="ECO:0000256" key="10">
    <source>
        <dbReference type="PIRSR" id="PIRSR601834-1"/>
    </source>
</evidence>
<dbReference type="PRINTS" id="PR00406">
    <property type="entry name" value="CYTB5RDTASE"/>
</dbReference>
<dbReference type="SUPFAM" id="SSF52343">
    <property type="entry name" value="Ferredoxin reductase-like, C-terminal NADP-linked domain"/>
    <property type="match status" value="1"/>
</dbReference>
<evidence type="ECO:0000256" key="9">
    <source>
        <dbReference type="ARBA" id="ARBA00023136"/>
    </source>
</evidence>
<dbReference type="InterPro" id="IPR001433">
    <property type="entry name" value="OxRdtase_FAD/NAD-bd"/>
</dbReference>
<evidence type="ECO:0008006" key="15">
    <source>
        <dbReference type="Google" id="ProtNLM"/>
    </source>
</evidence>
<dbReference type="GO" id="GO:0004128">
    <property type="term" value="F:cytochrome-b5 reductase activity, acting on NAD(P)H"/>
    <property type="evidence" value="ECO:0007669"/>
    <property type="project" value="TreeGrafter"/>
</dbReference>
<organism evidence="14">
    <name type="scientific">Fagus sylvatica</name>
    <name type="common">Beechnut</name>
    <dbReference type="NCBI Taxonomy" id="28930"/>
    <lineage>
        <taxon>Eukaryota</taxon>
        <taxon>Viridiplantae</taxon>
        <taxon>Streptophyta</taxon>
        <taxon>Embryophyta</taxon>
        <taxon>Tracheophyta</taxon>
        <taxon>Spermatophyta</taxon>
        <taxon>Magnoliopsida</taxon>
        <taxon>eudicotyledons</taxon>
        <taxon>Gunneridae</taxon>
        <taxon>Pentapetalae</taxon>
        <taxon>rosids</taxon>
        <taxon>fabids</taxon>
        <taxon>Fagales</taxon>
        <taxon>Fagaceae</taxon>
        <taxon>Fagus</taxon>
    </lineage>
</organism>
<keyword evidence="5" id="KW-0496">Mitochondrion</keyword>
<gene>
    <name evidence="14" type="ORF">FSB_LOCUS43886</name>
</gene>
<evidence type="ECO:0000256" key="8">
    <source>
        <dbReference type="ARBA" id="ARBA00023002"/>
    </source>
</evidence>
<evidence type="ECO:0000256" key="1">
    <source>
        <dbReference type="ARBA" id="ARBA00001974"/>
    </source>
</evidence>
<dbReference type="Pfam" id="PF00970">
    <property type="entry name" value="FAD_binding_6"/>
    <property type="match status" value="1"/>
</dbReference>
<evidence type="ECO:0000256" key="2">
    <source>
        <dbReference type="ARBA" id="ARBA00004294"/>
    </source>
</evidence>
<keyword evidence="8" id="KW-0560">Oxidoreductase</keyword>
<dbReference type="InterPro" id="IPR008333">
    <property type="entry name" value="Cbr1-like_FAD-bd_dom"/>
</dbReference>
<reference evidence="14" key="1">
    <citation type="submission" date="2018-02" db="EMBL/GenBank/DDBJ databases">
        <authorList>
            <person name="Cohen D.B."/>
            <person name="Kent A.D."/>
        </authorList>
    </citation>
    <scope>NUCLEOTIDE SEQUENCE</scope>
</reference>
<feature type="binding site" evidence="10">
    <location>
        <position position="6"/>
    </location>
    <ligand>
        <name>FAD</name>
        <dbReference type="ChEBI" id="CHEBI:57692"/>
    </ligand>
</feature>
<dbReference type="EMBL" id="OIVN01004201">
    <property type="protein sequence ID" value="SPD16004.1"/>
    <property type="molecule type" value="Genomic_DNA"/>
</dbReference>
<sequence length="194" mass="21678">MYPKGKMSHHFREMREGDNLPVQGPKGRFKYKPGQARAFGMLAGGSGITPMFQLIRAILENPKDKTNVHLIYANVTLDDILLKELKEFFLSSKVPENCFNAEPGLPDLFSVDAKEIDAFASKFPNSFKVYYVLNQPPGGWNGGTGFISKEMIQSHCPAPAPDIQILRCGPPPMNKAMAAHLKELGYKPEMQFEF</sequence>
<dbReference type="InterPro" id="IPR001834">
    <property type="entry name" value="CBR-like"/>
</dbReference>
<evidence type="ECO:0000256" key="6">
    <source>
        <dbReference type="ARBA" id="ARBA00022827"/>
    </source>
</evidence>
<dbReference type="CDD" id="cd06183">
    <property type="entry name" value="cyt_b5_reduct_like"/>
    <property type="match status" value="1"/>
</dbReference>
<dbReference type="PANTHER" id="PTHR19370">
    <property type="entry name" value="NADH-CYTOCHROME B5 REDUCTASE"/>
    <property type="match status" value="1"/>
</dbReference>
<keyword evidence="7" id="KW-1133">Transmembrane helix</keyword>
<dbReference type="PANTHER" id="PTHR19370:SF200">
    <property type="entry name" value="NADH-CYTOCHROME B5 REDUCTASE"/>
    <property type="match status" value="1"/>
</dbReference>
<feature type="binding site" evidence="10">
    <location>
        <position position="8"/>
    </location>
    <ligand>
        <name>FAD</name>
        <dbReference type="ChEBI" id="CHEBI:57692"/>
    </ligand>
</feature>
<dbReference type="GO" id="GO:0022900">
    <property type="term" value="P:electron transport chain"/>
    <property type="evidence" value="ECO:0007669"/>
    <property type="project" value="TreeGrafter"/>
</dbReference>
<evidence type="ECO:0000256" key="11">
    <source>
        <dbReference type="SAM" id="MobiDB-lite"/>
    </source>
</evidence>